<accession>A0A2I0AP56</accession>
<sequence length="434" mass="48260">MGNAQSPPANPRFALASRAFTQQELDGLKSLFVSLAAQSQSNSKCISPSVFKAYFGIRGPLATRMFKLVSQKRNDDELTYEDLVITKAVYEKGSRNEIDEFLYELCDVNGDGILGRCDLEAVMHSISDSVFHRGDGQTSLSSWKIAIEAFLDVAEFSKEVEKNADNSMSLVDFRNWCILVPSVKRFLGSIMMPPDKGRLGFQVPVLLHPASLKPDGLILQKESLKPDGLLLQREYAWHIAGALSQAEAEQWKLLYHSALNGLSFTTFMGNISSWEWPTILVIKDSEGYVYGGYASQPWERHSDFYGDVKSFLFKLYPQASIFRPSGANNNLQWCAVNFSSDNIPNGIGFGGRASHFGLFLSANFDDGHTFPCTTFNSPCLSRNNRIQPVVIECWGVVVKGVNNAKAELVKGTVLERFKEDRNMLKMIGLANASE</sequence>
<dbReference type="PROSITE" id="PS00018">
    <property type="entry name" value="EF_HAND_1"/>
    <property type="match status" value="1"/>
</dbReference>
<protein>
    <recommendedName>
        <fullName evidence="2">TLDc domain-containing protein</fullName>
    </recommendedName>
</protein>
<gene>
    <name evidence="3" type="ORF">AXF42_Ash002628</name>
</gene>
<dbReference type="InterPro" id="IPR011992">
    <property type="entry name" value="EF-hand-dom_pair"/>
</dbReference>
<evidence type="ECO:0000256" key="1">
    <source>
        <dbReference type="ARBA" id="ARBA00022837"/>
    </source>
</evidence>
<dbReference type="EMBL" id="KZ451969">
    <property type="protein sequence ID" value="PKA57323.1"/>
    <property type="molecule type" value="Genomic_DNA"/>
</dbReference>
<name>A0A2I0AP56_9ASPA</name>
<keyword evidence="1" id="KW-0106">Calcium</keyword>
<proteinExistence type="predicted"/>
<dbReference type="InterPro" id="IPR018247">
    <property type="entry name" value="EF_Hand_1_Ca_BS"/>
</dbReference>
<dbReference type="PANTHER" id="PTHR23354">
    <property type="entry name" value="NUCLEOLAR PROTEIN 7/ESTROGEN RECEPTOR COACTIVATOR-RELATED"/>
    <property type="match status" value="1"/>
</dbReference>
<reference evidence="3 4" key="1">
    <citation type="journal article" date="2017" name="Nature">
        <title>The Apostasia genome and the evolution of orchids.</title>
        <authorList>
            <person name="Zhang G.Q."/>
            <person name="Liu K.W."/>
            <person name="Li Z."/>
            <person name="Lohaus R."/>
            <person name="Hsiao Y.Y."/>
            <person name="Niu S.C."/>
            <person name="Wang J.Y."/>
            <person name="Lin Y.C."/>
            <person name="Xu Q."/>
            <person name="Chen L.J."/>
            <person name="Yoshida K."/>
            <person name="Fujiwara S."/>
            <person name="Wang Z.W."/>
            <person name="Zhang Y.Q."/>
            <person name="Mitsuda N."/>
            <person name="Wang M."/>
            <person name="Liu G.H."/>
            <person name="Pecoraro L."/>
            <person name="Huang H.X."/>
            <person name="Xiao X.J."/>
            <person name="Lin M."/>
            <person name="Wu X.Y."/>
            <person name="Wu W.L."/>
            <person name="Chen Y.Y."/>
            <person name="Chang S.B."/>
            <person name="Sakamoto S."/>
            <person name="Ohme-Takagi M."/>
            <person name="Yagi M."/>
            <person name="Zeng S.J."/>
            <person name="Shen C.Y."/>
            <person name="Yeh C.M."/>
            <person name="Luo Y.B."/>
            <person name="Tsai W.C."/>
            <person name="Van de Peer Y."/>
            <person name="Liu Z.J."/>
        </authorList>
    </citation>
    <scope>NUCLEOTIDE SEQUENCE [LARGE SCALE GENOMIC DNA]</scope>
    <source>
        <strain evidence="4">cv. Shenzhen</strain>
        <tissue evidence="3">Stem</tissue>
    </source>
</reference>
<dbReference type="OrthoDB" id="26679at2759"/>
<dbReference type="PROSITE" id="PS51886">
    <property type="entry name" value="TLDC"/>
    <property type="match status" value="1"/>
</dbReference>
<keyword evidence="4" id="KW-1185">Reference proteome</keyword>
<feature type="domain" description="TLDc" evidence="2">
    <location>
        <begin position="229"/>
        <end position="397"/>
    </location>
</feature>
<dbReference type="STRING" id="1088818.A0A2I0AP56"/>
<dbReference type="AlphaFoldDB" id="A0A2I0AP56"/>
<dbReference type="InterPro" id="IPR006571">
    <property type="entry name" value="TLDc_dom"/>
</dbReference>
<dbReference type="PANTHER" id="PTHR23354:SF95">
    <property type="entry name" value="CALCIUM-BINDING EF-HAND FAMILY PROTEIN-RELATED"/>
    <property type="match status" value="1"/>
</dbReference>
<dbReference type="SUPFAM" id="SSF47473">
    <property type="entry name" value="EF-hand"/>
    <property type="match status" value="1"/>
</dbReference>
<dbReference type="Gene3D" id="1.10.238.10">
    <property type="entry name" value="EF-hand"/>
    <property type="match status" value="1"/>
</dbReference>
<dbReference type="Pfam" id="PF07534">
    <property type="entry name" value="TLD"/>
    <property type="match status" value="1"/>
</dbReference>
<evidence type="ECO:0000313" key="4">
    <source>
        <dbReference type="Proteomes" id="UP000236161"/>
    </source>
</evidence>
<dbReference type="Proteomes" id="UP000236161">
    <property type="component" value="Unassembled WGS sequence"/>
</dbReference>
<dbReference type="SMART" id="SM00584">
    <property type="entry name" value="TLDc"/>
    <property type="match status" value="1"/>
</dbReference>
<evidence type="ECO:0000259" key="2">
    <source>
        <dbReference type="PROSITE" id="PS51886"/>
    </source>
</evidence>
<organism evidence="3 4">
    <name type="scientific">Apostasia shenzhenica</name>
    <dbReference type="NCBI Taxonomy" id="1088818"/>
    <lineage>
        <taxon>Eukaryota</taxon>
        <taxon>Viridiplantae</taxon>
        <taxon>Streptophyta</taxon>
        <taxon>Embryophyta</taxon>
        <taxon>Tracheophyta</taxon>
        <taxon>Spermatophyta</taxon>
        <taxon>Magnoliopsida</taxon>
        <taxon>Liliopsida</taxon>
        <taxon>Asparagales</taxon>
        <taxon>Orchidaceae</taxon>
        <taxon>Apostasioideae</taxon>
        <taxon>Apostasia</taxon>
    </lineage>
</organism>
<evidence type="ECO:0000313" key="3">
    <source>
        <dbReference type="EMBL" id="PKA57323.1"/>
    </source>
</evidence>